<keyword evidence="1" id="KW-0677">Repeat</keyword>
<dbReference type="AlphaFoldDB" id="A0A8S1UNV9"/>
<keyword evidence="6" id="KW-1185">Reference proteome</keyword>
<feature type="coiled-coil region" evidence="3">
    <location>
        <begin position="59"/>
        <end position="86"/>
    </location>
</feature>
<dbReference type="SMART" id="SM00028">
    <property type="entry name" value="TPR"/>
    <property type="match status" value="8"/>
</dbReference>
<feature type="repeat" description="TPR" evidence="2">
    <location>
        <begin position="46"/>
        <end position="79"/>
    </location>
</feature>
<feature type="repeat" description="TPR" evidence="2">
    <location>
        <begin position="278"/>
        <end position="311"/>
    </location>
</feature>
<feature type="domain" description="J" evidence="4">
    <location>
        <begin position="367"/>
        <end position="437"/>
    </location>
</feature>
<evidence type="ECO:0000313" key="6">
    <source>
        <dbReference type="Proteomes" id="UP000683925"/>
    </source>
</evidence>
<name>A0A8S1UNV9_PAROT</name>
<dbReference type="PANTHER" id="PTHR45188">
    <property type="entry name" value="DNAJ PROTEIN P58IPK HOMOLOG"/>
    <property type="match status" value="1"/>
</dbReference>
<dbReference type="OMA" id="KMCLGLD"/>
<protein>
    <recommendedName>
        <fullName evidence="4">J domain-containing protein</fullName>
    </recommendedName>
</protein>
<organism evidence="5 6">
    <name type="scientific">Paramecium octaurelia</name>
    <dbReference type="NCBI Taxonomy" id="43137"/>
    <lineage>
        <taxon>Eukaryota</taxon>
        <taxon>Sar</taxon>
        <taxon>Alveolata</taxon>
        <taxon>Ciliophora</taxon>
        <taxon>Intramacronucleata</taxon>
        <taxon>Oligohymenophorea</taxon>
        <taxon>Peniculida</taxon>
        <taxon>Parameciidae</taxon>
        <taxon>Paramecium</taxon>
    </lineage>
</organism>
<evidence type="ECO:0000256" key="2">
    <source>
        <dbReference type="PROSITE-ProRule" id="PRU00339"/>
    </source>
</evidence>
<dbReference type="Pfam" id="PF13181">
    <property type="entry name" value="TPR_8"/>
    <property type="match status" value="2"/>
</dbReference>
<evidence type="ECO:0000256" key="3">
    <source>
        <dbReference type="SAM" id="Coils"/>
    </source>
</evidence>
<dbReference type="Pfam" id="PF00515">
    <property type="entry name" value="TPR_1"/>
    <property type="match status" value="2"/>
</dbReference>
<sequence>MIQVSDVTLQEALAKKEEGNKFFVDKKYDEAIKCYSEAIDHNPNESVYYSNRAACYLALKQYKKALDDTEQALKRDSNNVKTLRRKAIALQNLGRLEESVNSLNAALQITPGDQSLKSEYLTAQQTCQSYLEGLKQIQNEDYQKALYQFQQVIQVCAQSLEIQILFVECLAKCGDNDRASKWLMQIQSEHGTTPDVYYLKGIIDLYNGNSERAKKILIDGMKVDPDNKKCREALKKARKCEELKEKGNQLLQEVKLNDAIECYTEALSVDPYNRKINSIIYANRGLVKQKMNQHKEAIDDFTKSIELNPQYYKALIRRAESYDKLGQFGDSCHDYQQVIQIEPTLEQEMAQKLREAQKKEKLAKKKDYYKILEVARDATENEIKKSYRRLALLWHPDKLKDKDEETKQLGQQKFRDIAEAYAVLSDKKKKDLYDSGVDPNDQSGGFDGGVDPTQVFQMFFGGGGGYQQFPFGGGGGVRFEFR</sequence>
<gene>
    <name evidence="5" type="ORF">POCTA_138.1.T0480100</name>
</gene>
<proteinExistence type="predicted"/>
<dbReference type="EMBL" id="CAJJDP010000048">
    <property type="protein sequence ID" value="CAD8166325.1"/>
    <property type="molecule type" value="Genomic_DNA"/>
</dbReference>
<dbReference type="InterPro" id="IPR019734">
    <property type="entry name" value="TPR_rpt"/>
</dbReference>
<dbReference type="PROSITE" id="PS00636">
    <property type="entry name" value="DNAJ_1"/>
    <property type="match status" value="1"/>
</dbReference>
<dbReference type="PROSITE" id="PS50076">
    <property type="entry name" value="DNAJ_2"/>
    <property type="match status" value="1"/>
</dbReference>
<dbReference type="PANTHER" id="PTHR45188:SF2">
    <property type="entry name" value="DNAJ HOMOLOG SUBFAMILY C MEMBER 7"/>
    <property type="match status" value="1"/>
</dbReference>
<dbReference type="CDD" id="cd06257">
    <property type="entry name" value="DnaJ"/>
    <property type="match status" value="1"/>
</dbReference>
<dbReference type="OrthoDB" id="765884at2759"/>
<evidence type="ECO:0000256" key="1">
    <source>
        <dbReference type="ARBA" id="ARBA00022737"/>
    </source>
</evidence>
<evidence type="ECO:0000259" key="4">
    <source>
        <dbReference type="PROSITE" id="PS50076"/>
    </source>
</evidence>
<feature type="repeat" description="TPR" evidence="2">
    <location>
        <begin position="12"/>
        <end position="45"/>
    </location>
</feature>
<dbReference type="InterPro" id="IPR018253">
    <property type="entry name" value="DnaJ_domain_CS"/>
</dbReference>
<keyword evidence="3" id="KW-0175">Coiled coil</keyword>
<dbReference type="SMART" id="SM00271">
    <property type="entry name" value="DnaJ"/>
    <property type="match status" value="1"/>
</dbReference>
<reference evidence="5" key="1">
    <citation type="submission" date="2021-01" db="EMBL/GenBank/DDBJ databases">
        <authorList>
            <consortium name="Genoscope - CEA"/>
            <person name="William W."/>
        </authorList>
    </citation>
    <scope>NUCLEOTIDE SEQUENCE</scope>
</reference>
<dbReference type="Pfam" id="PF14559">
    <property type="entry name" value="TPR_19"/>
    <property type="match status" value="1"/>
</dbReference>
<accession>A0A8S1UNV9</accession>
<comment type="caution">
    <text evidence="5">The sequence shown here is derived from an EMBL/GenBank/DDBJ whole genome shotgun (WGS) entry which is preliminary data.</text>
</comment>
<dbReference type="Proteomes" id="UP000683925">
    <property type="component" value="Unassembled WGS sequence"/>
</dbReference>
<keyword evidence="2" id="KW-0802">TPR repeat</keyword>
<dbReference type="PROSITE" id="PS50005">
    <property type="entry name" value="TPR"/>
    <property type="match status" value="4"/>
</dbReference>
<dbReference type="Pfam" id="PF00226">
    <property type="entry name" value="DnaJ"/>
    <property type="match status" value="1"/>
</dbReference>
<dbReference type="InterPro" id="IPR001623">
    <property type="entry name" value="DnaJ_domain"/>
</dbReference>
<evidence type="ECO:0000313" key="5">
    <source>
        <dbReference type="EMBL" id="CAD8166325.1"/>
    </source>
</evidence>
<feature type="repeat" description="TPR" evidence="2">
    <location>
        <begin position="240"/>
        <end position="273"/>
    </location>
</feature>